<dbReference type="Pfam" id="PF25107">
    <property type="entry name" value="VWA7_N"/>
    <property type="match status" value="1"/>
</dbReference>
<dbReference type="EMBL" id="CAJOBI010118515">
    <property type="protein sequence ID" value="CAF4666873.1"/>
    <property type="molecule type" value="Genomic_DNA"/>
</dbReference>
<accession>A0A8S2ZWE7</accession>
<evidence type="ECO:0000313" key="2">
    <source>
        <dbReference type="EMBL" id="CAF4666873.1"/>
    </source>
</evidence>
<comment type="caution">
    <text evidence="2">The sequence shown here is derived from an EMBL/GenBank/DDBJ whole genome shotgun (WGS) entry which is preliminary data.</text>
</comment>
<reference evidence="2" key="1">
    <citation type="submission" date="2021-02" db="EMBL/GenBank/DDBJ databases">
        <authorList>
            <person name="Nowell W R."/>
        </authorList>
    </citation>
    <scope>NUCLEOTIDE SEQUENCE</scope>
</reference>
<protein>
    <recommendedName>
        <fullName evidence="1">VWA7 N-terminal domain-containing protein</fullName>
    </recommendedName>
</protein>
<name>A0A8S2ZWE7_9BILA</name>
<dbReference type="AlphaFoldDB" id="A0A8S2ZWE7"/>
<dbReference type="Proteomes" id="UP000676336">
    <property type="component" value="Unassembled WGS sequence"/>
</dbReference>
<feature type="domain" description="VWA7 N-terminal" evidence="1">
    <location>
        <begin position="63"/>
        <end position="180"/>
    </location>
</feature>
<dbReference type="InterPro" id="IPR056862">
    <property type="entry name" value="VWA7_N"/>
</dbReference>
<organism evidence="2 3">
    <name type="scientific">Rotaria magnacalcarata</name>
    <dbReference type="NCBI Taxonomy" id="392030"/>
    <lineage>
        <taxon>Eukaryota</taxon>
        <taxon>Metazoa</taxon>
        <taxon>Spiralia</taxon>
        <taxon>Gnathifera</taxon>
        <taxon>Rotifera</taxon>
        <taxon>Eurotatoria</taxon>
        <taxon>Bdelloidea</taxon>
        <taxon>Philodinida</taxon>
        <taxon>Philodinidae</taxon>
        <taxon>Rotaria</taxon>
    </lineage>
</organism>
<proteinExistence type="predicted"/>
<evidence type="ECO:0000259" key="1">
    <source>
        <dbReference type="Pfam" id="PF25107"/>
    </source>
</evidence>
<evidence type="ECO:0000313" key="3">
    <source>
        <dbReference type="Proteomes" id="UP000676336"/>
    </source>
</evidence>
<gene>
    <name evidence="2" type="ORF">SMN809_LOCUS41731</name>
</gene>
<sequence length="258" mass="29778">MKEFGTCHLEEKDTTHYGVTVCGLCRVTIGCLKLAYKIDLTHSDVKFNQTNGQCDKDIVKDITIKAIGASNTKTDLKEMLKEKSHFDSETFVGGPKLILKRFQTTVDSIMKDDHYDQARKTFGAMLRILQDFYSHSNFIQLENNSPTNILGERIFKGSEYANIIEKNLNSLVTSIDTSCTLTNYIDLAKDVSINIVHTRNPKDLISSIRKLKNCEKKYSTTGQMYCYQRWDRFVFFWNRTEPNRSNFSKFQTEPNRTD</sequence>